<sequence>MGTRRSPRYVTNIHHQQDIALLKRWKASLLLSRRLVSVLQQKLAQILSRIIKIAEEFNVAIYMTNQGVELMFISDPKKPAGGHVLAHAITIRLSFRKVKGEQRVWKVFDAPNLPEGEAISF</sequence>
<name>A0A0D3CH27_BRAOL</name>
<dbReference type="PANTHER" id="PTHR22942">
    <property type="entry name" value="RECA/RAD51/RADA DNA STRAND-PAIRING FAMILY MEMBER"/>
    <property type="match status" value="1"/>
</dbReference>
<dbReference type="Proteomes" id="UP000032141">
    <property type="component" value="Chromosome C5"/>
</dbReference>
<dbReference type="GO" id="GO:0005524">
    <property type="term" value="F:ATP binding"/>
    <property type="evidence" value="ECO:0007669"/>
    <property type="project" value="UniProtKB-KW"/>
</dbReference>
<dbReference type="InterPro" id="IPR027417">
    <property type="entry name" value="P-loop_NTPase"/>
</dbReference>
<dbReference type="GO" id="GO:0007131">
    <property type="term" value="P:reciprocal meiotic recombination"/>
    <property type="evidence" value="ECO:0007669"/>
    <property type="project" value="TreeGrafter"/>
</dbReference>
<dbReference type="GO" id="GO:0003697">
    <property type="term" value="F:single-stranded DNA binding"/>
    <property type="evidence" value="ECO:0007669"/>
    <property type="project" value="TreeGrafter"/>
</dbReference>
<dbReference type="GO" id="GO:0008094">
    <property type="term" value="F:ATP-dependent activity, acting on DNA"/>
    <property type="evidence" value="ECO:0007669"/>
    <property type="project" value="InterPro"/>
</dbReference>
<feature type="domain" description="RecA family profile 2" evidence="3">
    <location>
        <begin position="69"/>
        <end position="118"/>
    </location>
</feature>
<dbReference type="HOGENOM" id="CLU_2041304_0_0_1"/>
<dbReference type="GO" id="GO:0000730">
    <property type="term" value="P:DNA recombinase assembly"/>
    <property type="evidence" value="ECO:0007669"/>
    <property type="project" value="TreeGrafter"/>
</dbReference>
<proteinExistence type="predicted"/>
<evidence type="ECO:0000256" key="2">
    <source>
        <dbReference type="ARBA" id="ARBA00022840"/>
    </source>
</evidence>
<dbReference type="GO" id="GO:0070192">
    <property type="term" value="P:chromosome organization involved in meiotic cell cycle"/>
    <property type="evidence" value="ECO:0007669"/>
    <property type="project" value="TreeGrafter"/>
</dbReference>
<reference evidence="4" key="2">
    <citation type="submission" date="2015-03" db="UniProtKB">
        <authorList>
            <consortium name="EnsemblPlants"/>
        </authorList>
    </citation>
    <scope>IDENTIFICATION</scope>
</reference>
<protein>
    <recommendedName>
        <fullName evidence="3">RecA family profile 2 domain-containing protein</fullName>
    </recommendedName>
</protein>
<organism evidence="4 5">
    <name type="scientific">Brassica oleracea var. oleracea</name>
    <dbReference type="NCBI Taxonomy" id="109376"/>
    <lineage>
        <taxon>Eukaryota</taxon>
        <taxon>Viridiplantae</taxon>
        <taxon>Streptophyta</taxon>
        <taxon>Embryophyta</taxon>
        <taxon>Tracheophyta</taxon>
        <taxon>Spermatophyta</taxon>
        <taxon>Magnoliopsida</taxon>
        <taxon>eudicotyledons</taxon>
        <taxon>Gunneridae</taxon>
        <taxon>Pentapetalae</taxon>
        <taxon>rosids</taxon>
        <taxon>malvids</taxon>
        <taxon>Brassicales</taxon>
        <taxon>Brassicaceae</taxon>
        <taxon>Brassiceae</taxon>
        <taxon>Brassica</taxon>
    </lineage>
</organism>
<dbReference type="Pfam" id="PF08423">
    <property type="entry name" value="Rad51"/>
    <property type="match status" value="1"/>
</dbReference>
<dbReference type="Gramene" id="Bo5g093420.1">
    <property type="protein sequence ID" value="Bo5g093420.1"/>
    <property type="gene ID" value="Bo5g093420"/>
</dbReference>
<dbReference type="AlphaFoldDB" id="A0A0D3CH27"/>
<evidence type="ECO:0000313" key="4">
    <source>
        <dbReference type="EnsemblPlants" id="Bo5g093420.1"/>
    </source>
</evidence>
<dbReference type="GO" id="GO:0000794">
    <property type="term" value="C:condensed nuclear chromosome"/>
    <property type="evidence" value="ECO:0007669"/>
    <property type="project" value="TreeGrafter"/>
</dbReference>
<dbReference type="eggNOG" id="KOG1434">
    <property type="taxonomic scope" value="Eukaryota"/>
</dbReference>
<dbReference type="InterPro" id="IPR013632">
    <property type="entry name" value="Rad51_C"/>
</dbReference>
<dbReference type="Gene3D" id="3.40.50.300">
    <property type="entry name" value="P-loop containing nucleotide triphosphate hydrolases"/>
    <property type="match status" value="1"/>
</dbReference>
<keyword evidence="1" id="KW-0547">Nucleotide-binding</keyword>
<dbReference type="GO" id="GO:0003690">
    <property type="term" value="F:double-stranded DNA binding"/>
    <property type="evidence" value="ECO:0007669"/>
    <property type="project" value="TreeGrafter"/>
</dbReference>
<dbReference type="STRING" id="109376.A0A0D3CH27"/>
<dbReference type="EnsemblPlants" id="Bo5g093420.1">
    <property type="protein sequence ID" value="Bo5g093420.1"/>
    <property type="gene ID" value="Bo5g093420"/>
</dbReference>
<dbReference type="PROSITE" id="PS50163">
    <property type="entry name" value="RECA_3"/>
    <property type="match status" value="1"/>
</dbReference>
<keyword evidence="2" id="KW-0067">ATP-binding</keyword>
<dbReference type="PANTHER" id="PTHR22942:SF30">
    <property type="entry name" value="MEIOTIC RECOMBINATION PROTEIN DMC1_LIM15 HOMOLOG"/>
    <property type="match status" value="1"/>
</dbReference>
<reference evidence="4 5" key="1">
    <citation type="journal article" date="2014" name="Genome Biol.">
        <title>Transcriptome and methylome profiling reveals relics of genome dominance in the mesopolyploid Brassica oleracea.</title>
        <authorList>
            <person name="Parkin I.A."/>
            <person name="Koh C."/>
            <person name="Tang H."/>
            <person name="Robinson S.J."/>
            <person name="Kagale S."/>
            <person name="Clarke W.E."/>
            <person name="Town C.D."/>
            <person name="Nixon J."/>
            <person name="Krishnakumar V."/>
            <person name="Bidwell S.L."/>
            <person name="Denoeud F."/>
            <person name="Belcram H."/>
            <person name="Links M.G."/>
            <person name="Just J."/>
            <person name="Clarke C."/>
            <person name="Bender T."/>
            <person name="Huebert T."/>
            <person name="Mason A.S."/>
            <person name="Pires J.C."/>
            <person name="Barker G."/>
            <person name="Moore J."/>
            <person name="Walley P.G."/>
            <person name="Manoli S."/>
            <person name="Batley J."/>
            <person name="Edwards D."/>
            <person name="Nelson M.N."/>
            <person name="Wang X."/>
            <person name="Paterson A.H."/>
            <person name="King G."/>
            <person name="Bancroft I."/>
            <person name="Chalhoub B."/>
            <person name="Sharpe A.G."/>
        </authorList>
    </citation>
    <scope>NUCLEOTIDE SEQUENCE</scope>
    <source>
        <strain evidence="4 5">cv. TO1000</strain>
    </source>
</reference>
<accession>A0A0D3CH27</accession>
<dbReference type="SUPFAM" id="SSF52540">
    <property type="entry name" value="P-loop containing nucleoside triphosphate hydrolases"/>
    <property type="match status" value="1"/>
</dbReference>
<dbReference type="InterPro" id="IPR020587">
    <property type="entry name" value="RecA_monomer-monomer_interface"/>
</dbReference>
<dbReference type="GO" id="GO:0042148">
    <property type="term" value="P:DNA strand invasion"/>
    <property type="evidence" value="ECO:0007669"/>
    <property type="project" value="TreeGrafter"/>
</dbReference>
<dbReference type="GO" id="GO:0000150">
    <property type="term" value="F:DNA strand exchange activity"/>
    <property type="evidence" value="ECO:0007669"/>
    <property type="project" value="TreeGrafter"/>
</dbReference>
<evidence type="ECO:0000259" key="3">
    <source>
        <dbReference type="PROSITE" id="PS50163"/>
    </source>
</evidence>
<evidence type="ECO:0000256" key="1">
    <source>
        <dbReference type="ARBA" id="ARBA00022741"/>
    </source>
</evidence>
<keyword evidence="5" id="KW-1185">Reference proteome</keyword>
<evidence type="ECO:0000313" key="5">
    <source>
        <dbReference type="Proteomes" id="UP000032141"/>
    </source>
</evidence>
<dbReference type="GO" id="GO:0006312">
    <property type="term" value="P:mitotic recombination"/>
    <property type="evidence" value="ECO:0007669"/>
    <property type="project" value="TreeGrafter"/>
</dbReference>